<dbReference type="RefSeq" id="WP_190249129.1">
    <property type="nucleotide sequence ID" value="NZ_BMPI01000006.1"/>
</dbReference>
<reference evidence="2" key="2">
    <citation type="submission" date="2020-09" db="EMBL/GenBank/DDBJ databases">
        <authorList>
            <person name="Sun Q."/>
            <person name="Ohkuma M."/>
        </authorList>
    </citation>
    <scope>NUCLEOTIDE SEQUENCE</scope>
    <source>
        <strain evidence="2">JCM 19831</strain>
    </source>
</reference>
<organism evidence="2 3">
    <name type="scientific">Dactylosporangium sucinum</name>
    <dbReference type="NCBI Taxonomy" id="1424081"/>
    <lineage>
        <taxon>Bacteria</taxon>
        <taxon>Bacillati</taxon>
        <taxon>Actinomycetota</taxon>
        <taxon>Actinomycetes</taxon>
        <taxon>Micromonosporales</taxon>
        <taxon>Micromonosporaceae</taxon>
        <taxon>Dactylosporangium</taxon>
    </lineage>
</organism>
<dbReference type="AlphaFoldDB" id="A0A917TBB2"/>
<dbReference type="Pfam" id="PF05368">
    <property type="entry name" value="NmrA"/>
    <property type="match status" value="1"/>
</dbReference>
<dbReference type="EMBL" id="BMPI01000006">
    <property type="protein sequence ID" value="GGM16001.1"/>
    <property type="molecule type" value="Genomic_DNA"/>
</dbReference>
<dbReference type="PANTHER" id="PTHR47129:SF1">
    <property type="entry name" value="NMRA-LIKE DOMAIN-CONTAINING PROTEIN"/>
    <property type="match status" value="1"/>
</dbReference>
<keyword evidence="3" id="KW-1185">Reference proteome</keyword>
<dbReference type="InterPro" id="IPR052718">
    <property type="entry name" value="NmrA-type_oxidoreductase"/>
</dbReference>
<reference evidence="2" key="1">
    <citation type="journal article" date="2014" name="Int. J. Syst. Evol. Microbiol.">
        <title>Complete genome sequence of Corynebacterium casei LMG S-19264T (=DSM 44701T), isolated from a smear-ripened cheese.</title>
        <authorList>
            <consortium name="US DOE Joint Genome Institute (JGI-PGF)"/>
            <person name="Walter F."/>
            <person name="Albersmeier A."/>
            <person name="Kalinowski J."/>
            <person name="Ruckert C."/>
        </authorList>
    </citation>
    <scope>NUCLEOTIDE SEQUENCE</scope>
    <source>
        <strain evidence="2">JCM 19831</strain>
    </source>
</reference>
<evidence type="ECO:0000313" key="3">
    <source>
        <dbReference type="Proteomes" id="UP000642070"/>
    </source>
</evidence>
<sequence length="274" mass="28911">MTITVTGATGHLGRLVLAELRRAGRDDVVAAVRDTSQDLGVPSRLADYDRPETLDFTGTDALLLISATDIERRFPQHRAVVDAAVRAGVGLIAYTSITEADTTAIPIAPSHKLTEEYIRASGLPFTFLRNNWYIENYTANLASTIEHGVLLGAAREGRIAAATRADFAAAAAAVLAGEGHANKIYELGGDHAFTLAEVAAAISARAGREVVYRDLPEDDYAQALIGFGVPEGFARALAASDAVIAEGGLDVVTGELSRLIGRPTTTIEEAILKA</sequence>
<dbReference type="SUPFAM" id="SSF51735">
    <property type="entry name" value="NAD(P)-binding Rossmann-fold domains"/>
    <property type="match status" value="1"/>
</dbReference>
<proteinExistence type="predicted"/>
<gene>
    <name evidence="2" type="ORF">GCM10007977_016560</name>
</gene>
<dbReference type="InterPro" id="IPR036291">
    <property type="entry name" value="NAD(P)-bd_dom_sf"/>
</dbReference>
<dbReference type="InterPro" id="IPR008030">
    <property type="entry name" value="NmrA-like"/>
</dbReference>
<comment type="caution">
    <text evidence="2">The sequence shown here is derived from an EMBL/GenBank/DDBJ whole genome shotgun (WGS) entry which is preliminary data.</text>
</comment>
<protein>
    <submittedName>
        <fullName evidence="2">NAD(P)-dependent oxidoreductase</fullName>
    </submittedName>
</protein>
<feature type="domain" description="NmrA-like" evidence="1">
    <location>
        <begin position="2"/>
        <end position="246"/>
    </location>
</feature>
<dbReference type="Proteomes" id="UP000642070">
    <property type="component" value="Unassembled WGS sequence"/>
</dbReference>
<evidence type="ECO:0000259" key="1">
    <source>
        <dbReference type="Pfam" id="PF05368"/>
    </source>
</evidence>
<dbReference type="Gene3D" id="3.40.50.720">
    <property type="entry name" value="NAD(P)-binding Rossmann-like Domain"/>
    <property type="match status" value="1"/>
</dbReference>
<evidence type="ECO:0000313" key="2">
    <source>
        <dbReference type="EMBL" id="GGM16001.1"/>
    </source>
</evidence>
<dbReference type="PANTHER" id="PTHR47129">
    <property type="entry name" value="QUINONE OXIDOREDUCTASE 2"/>
    <property type="match status" value="1"/>
</dbReference>
<dbReference type="Gene3D" id="3.90.25.10">
    <property type="entry name" value="UDP-galactose 4-epimerase, domain 1"/>
    <property type="match status" value="1"/>
</dbReference>
<accession>A0A917TBB2</accession>
<dbReference type="CDD" id="cd05269">
    <property type="entry name" value="TMR_SDR_a"/>
    <property type="match status" value="1"/>
</dbReference>
<name>A0A917TBB2_9ACTN</name>